<protein>
    <recommendedName>
        <fullName evidence="5">Aldehyde dehydrogenase domain-containing protein</fullName>
    </recommendedName>
</protein>
<gene>
    <name evidence="6" type="ORF">GCM10022380_84880</name>
</gene>
<feature type="region of interest" description="Disordered" evidence="4">
    <location>
        <begin position="158"/>
        <end position="192"/>
    </location>
</feature>
<proteinExistence type="inferred from homology"/>
<dbReference type="Gene3D" id="3.40.309.10">
    <property type="entry name" value="Aldehyde Dehydrogenase, Chain A, domain 2"/>
    <property type="match status" value="1"/>
</dbReference>
<keyword evidence="7" id="KW-1185">Reference proteome</keyword>
<evidence type="ECO:0000313" key="7">
    <source>
        <dbReference type="Proteomes" id="UP001501624"/>
    </source>
</evidence>
<feature type="domain" description="Aldehyde dehydrogenase" evidence="5">
    <location>
        <begin position="1"/>
        <end position="68"/>
    </location>
</feature>
<keyword evidence="2" id="KW-0560">Oxidoreductase</keyword>
<reference evidence="7" key="1">
    <citation type="journal article" date="2019" name="Int. J. Syst. Evol. Microbiol.">
        <title>The Global Catalogue of Microorganisms (GCM) 10K type strain sequencing project: providing services to taxonomists for standard genome sequencing and annotation.</title>
        <authorList>
            <consortium name="The Broad Institute Genomics Platform"/>
            <consortium name="The Broad Institute Genome Sequencing Center for Infectious Disease"/>
            <person name="Wu L."/>
            <person name="Ma J."/>
        </authorList>
    </citation>
    <scope>NUCLEOTIDE SEQUENCE [LARGE SCALE GENOMIC DNA]</scope>
    <source>
        <strain evidence="7">JCM 17017</strain>
    </source>
</reference>
<evidence type="ECO:0000256" key="4">
    <source>
        <dbReference type="SAM" id="MobiDB-lite"/>
    </source>
</evidence>
<dbReference type="PANTHER" id="PTHR42986:SF1">
    <property type="entry name" value="BENZALDEHYDE DEHYDROGENASE YFMT"/>
    <property type="match status" value="1"/>
</dbReference>
<dbReference type="PANTHER" id="PTHR42986">
    <property type="entry name" value="BENZALDEHYDE DEHYDROGENASE YFMT"/>
    <property type="match status" value="1"/>
</dbReference>
<evidence type="ECO:0000256" key="3">
    <source>
        <dbReference type="ARBA" id="ARBA00023027"/>
    </source>
</evidence>
<evidence type="ECO:0000256" key="1">
    <source>
        <dbReference type="ARBA" id="ARBA00009986"/>
    </source>
</evidence>
<dbReference type="SUPFAM" id="SSF53720">
    <property type="entry name" value="ALDH-like"/>
    <property type="match status" value="1"/>
</dbReference>
<dbReference type="PROSITE" id="PS00070">
    <property type="entry name" value="ALDEHYDE_DEHYDR_CYS"/>
    <property type="match status" value="1"/>
</dbReference>
<dbReference type="EMBL" id="BAABCM010000022">
    <property type="protein sequence ID" value="GAA3854051.1"/>
    <property type="molecule type" value="Genomic_DNA"/>
</dbReference>
<organism evidence="6 7">
    <name type="scientific">Amycolatopsis tucumanensis</name>
    <dbReference type="NCBI Taxonomy" id="401106"/>
    <lineage>
        <taxon>Bacteria</taxon>
        <taxon>Bacillati</taxon>
        <taxon>Actinomycetota</taxon>
        <taxon>Actinomycetes</taxon>
        <taxon>Pseudonocardiales</taxon>
        <taxon>Pseudonocardiaceae</taxon>
        <taxon>Amycolatopsis</taxon>
    </lineage>
</organism>
<dbReference type="InterPro" id="IPR016163">
    <property type="entry name" value="Ald_DH_C"/>
</dbReference>
<evidence type="ECO:0000313" key="6">
    <source>
        <dbReference type="EMBL" id="GAA3854051.1"/>
    </source>
</evidence>
<name>A0ABP7JT75_9PSEU</name>
<feature type="compositionally biased region" description="Gly residues" evidence="4">
    <location>
        <begin position="166"/>
        <end position="180"/>
    </location>
</feature>
<evidence type="ECO:0000259" key="5">
    <source>
        <dbReference type="Pfam" id="PF00171"/>
    </source>
</evidence>
<dbReference type="Pfam" id="PF00171">
    <property type="entry name" value="Aldedh"/>
    <property type="match status" value="1"/>
</dbReference>
<keyword evidence="3" id="KW-0520">NAD</keyword>
<dbReference type="InterPro" id="IPR016161">
    <property type="entry name" value="Ald_DH/histidinol_DH"/>
</dbReference>
<comment type="similarity">
    <text evidence="1">Belongs to the aldehyde dehydrogenase family.</text>
</comment>
<comment type="caution">
    <text evidence="6">The sequence shown here is derived from an EMBL/GenBank/DDBJ whole genome shotgun (WGS) entry which is preliminary data.</text>
</comment>
<evidence type="ECO:0000256" key="2">
    <source>
        <dbReference type="ARBA" id="ARBA00023002"/>
    </source>
</evidence>
<dbReference type="InterPro" id="IPR015590">
    <property type="entry name" value="Aldehyde_DH_dom"/>
</dbReference>
<dbReference type="Proteomes" id="UP001501624">
    <property type="component" value="Unassembled WGS sequence"/>
</dbReference>
<accession>A0ABP7JT75</accession>
<sequence>MILDDADLERAVECAVFGSYYHQGQICMATNRVIVDASVHDEFVDRFVEQAHALRVGDPRNPATQIGGTGSWRGRGALVERHGEIVVEFFDVGQSRSIPWKRRPEAARLLEVLKRRDRGFEAVVVGEPQRAFYGNQYGLTFPVFAHYGVGLWVPEVGGADQDQGPGAVGDGGAGPGGGPLPGWPPSLRLSAG</sequence>
<dbReference type="InterPro" id="IPR016160">
    <property type="entry name" value="Ald_DH_CS_CYS"/>
</dbReference>